<proteinExistence type="predicted"/>
<evidence type="ECO:0000313" key="1">
    <source>
        <dbReference type="EMBL" id="CAB3391715.1"/>
    </source>
</evidence>
<protein>
    <submittedName>
        <fullName evidence="1">Uncharacterized protein</fullName>
    </submittedName>
</protein>
<dbReference type="Proteomes" id="UP000502196">
    <property type="component" value="Chromosome"/>
</dbReference>
<sequence length="70" mass="7933">MFPPYPHLFPTPRVGLTFAAILGTLKPTSGALAPQNSEKMNRKGRRQDDRYVGDFIIVDPCGHLRPRIYH</sequence>
<reference evidence="1 2" key="1">
    <citation type="submission" date="2020-04" db="EMBL/GenBank/DDBJ databases">
        <authorList>
            <person name="Hogendoorn C."/>
        </authorList>
    </citation>
    <scope>NUCLEOTIDE SEQUENCE [LARGE SCALE GENOMIC DNA]</scope>
    <source>
        <strain evidence="1">COOX1</strain>
    </source>
</reference>
<evidence type="ECO:0000313" key="2">
    <source>
        <dbReference type="Proteomes" id="UP000502196"/>
    </source>
</evidence>
<dbReference type="AlphaFoldDB" id="A0A6F9E5K8"/>
<name>A0A6F9E5K8_9BACL</name>
<gene>
    <name evidence="1" type="ORF">COOX1_1049</name>
</gene>
<dbReference type="EMBL" id="LR792683">
    <property type="protein sequence ID" value="CAB3391715.1"/>
    <property type="molecule type" value="Genomic_DNA"/>
</dbReference>
<accession>A0A6F9E5K8</accession>
<organism evidence="1 2">
    <name type="scientific">Kyrpidia spormannii</name>
    <dbReference type="NCBI Taxonomy" id="2055160"/>
    <lineage>
        <taxon>Bacteria</taxon>
        <taxon>Bacillati</taxon>
        <taxon>Bacillota</taxon>
        <taxon>Bacilli</taxon>
        <taxon>Bacillales</taxon>
        <taxon>Alicyclobacillaceae</taxon>
        <taxon>Kyrpidia</taxon>
    </lineage>
</organism>